<evidence type="ECO:0000313" key="2">
    <source>
        <dbReference type="EMBL" id="MBP1964055.1"/>
    </source>
</evidence>
<accession>A0ABS4I015</accession>
<dbReference type="SUPFAM" id="SSF54593">
    <property type="entry name" value="Glyoxalase/Bleomycin resistance protein/Dihydroxybiphenyl dioxygenase"/>
    <property type="match status" value="2"/>
</dbReference>
<dbReference type="PROSITE" id="PS51819">
    <property type="entry name" value="VOC"/>
    <property type="match status" value="1"/>
</dbReference>
<gene>
    <name evidence="2" type="ORF">J2Z65_003276</name>
</gene>
<dbReference type="EMBL" id="JAGGKV010000007">
    <property type="protein sequence ID" value="MBP1964055.1"/>
    <property type="molecule type" value="Genomic_DNA"/>
</dbReference>
<dbReference type="InterPro" id="IPR029068">
    <property type="entry name" value="Glyas_Bleomycin-R_OHBP_Dase"/>
</dbReference>
<keyword evidence="3" id="KW-1185">Reference proteome</keyword>
<dbReference type="Gene3D" id="3.10.180.10">
    <property type="entry name" value="2,3-Dihydroxybiphenyl 1,2-Dioxygenase, domain 1"/>
    <property type="match status" value="1"/>
</dbReference>
<name>A0ABS4I015_9BACL</name>
<reference evidence="2 3" key="1">
    <citation type="submission" date="2021-03" db="EMBL/GenBank/DDBJ databases">
        <title>Genomic Encyclopedia of Type Strains, Phase IV (KMG-IV): sequencing the most valuable type-strain genomes for metagenomic binning, comparative biology and taxonomic classification.</title>
        <authorList>
            <person name="Goeker M."/>
        </authorList>
    </citation>
    <scope>NUCLEOTIDE SEQUENCE [LARGE SCALE GENOMIC DNA]</scope>
    <source>
        <strain evidence="2 3">DSM 24950</strain>
    </source>
</reference>
<evidence type="ECO:0000313" key="3">
    <source>
        <dbReference type="Proteomes" id="UP001519344"/>
    </source>
</evidence>
<comment type="caution">
    <text evidence="2">The sequence shown here is derived from an EMBL/GenBank/DDBJ whole genome shotgun (WGS) entry which is preliminary data.</text>
</comment>
<organism evidence="2 3">
    <name type="scientific">Paenibacillus aceris</name>
    <dbReference type="NCBI Taxonomy" id="869555"/>
    <lineage>
        <taxon>Bacteria</taxon>
        <taxon>Bacillati</taxon>
        <taxon>Bacillota</taxon>
        <taxon>Bacilli</taxon>
        <taxon>Bacillales</taxon>
        <taxon>Paenibacillaceae</taxon>
        <taxon>Paenibacillus</taxon>
    </lineage>
</organism>
<proteinExistence type="predicted"/>
<feature type="domain" description="VOC" evidence="1">
    <location>
        <begin position="4"/>
        <end position="118"/>
    </location>
</feature>
<dbReference type="InterPro" id="IPR037523">
    <property type="entry name" value="VOC_core"/>
</dbReference>
<dbReference type="RefSeq" id="WP_167054535.1">
    <property type="nucleotide sequence ID" value="NZ_JAAOZR010000007.1"/>
</dbReference>
<protein>
    <submittedName>
        <fullName evidence="2">Catechol 2,3-dioxygenase-like lactoylglutathione lyase family enzyme</fullName>
    </submittedName>
</protein>
<dbReference type="Proteomes" id="UP001519344">
    <property type="component" value="Unassembled WGS sequence"/>
</dbReference>
<sequence length="266" mass="30096">MITHFAQLELHTVSIQGVKQFYHDQLKFPVGFESADEIHLHPTEHFALIFREVTKALNPVHIAFEVPFTAFDHAVNVVQQAGVTLLKWPDGRTVDKSETGRNVYFRDGDGNLLELIAHVYVHEGVLRPCGDLNILYLREVGFPVDDVTAFRELLVELFDFKLDKVADNFTFAIGGTAHAVVVSKMRKWIPIAMTALPPAMNVTLGVPNQPVIDAVIRNLEAKGILYTIANNRLHFKIDDYNLFLKLTNMPQEVPALLQLPYSRERN</sequence>
<evidence type="ECO:0000259" key="1">
    <source>
        <dbReference type="PROSITE" id="PS51819"/>
    </source>
</evidence>